<organism evidence="1 2">
    <name type="scientific">Dentiscutata heterogama</name>
    <dbReference type="NCBI Taxonomy" id="1316150"/>
    <lineage>
        <taxon>Eukaryota</taxon>
        <taxon>Fungi</taxon>
        <taxon>Fungi incertae sedis</taxon>
        <taxon>Mucoromycota</taxon>
        <taxon>Glomeromycotina</taxon>
        <taxon>Glomeromycetes</taxon>
        <taxon>Diversisporales</taxon>
        <taxon>Gigasporaceae</taxon>
        <taxon>Dentiscutata</taxon>
    </lineage>
</organism>
<accession>A0ACA9KA93</accession>
<evidence type="ECO:0000313" key="1">
    <source>
        <dbReference type="EMBL" id="CAG8462150.1"/>
    </source>
</evidence>
<gene>
    <name evidence="1" type="ORF">DHETER_LOCUS1333</name>
</gene>
<reference evidence="1" key="1">
    <citation type="submission" date="2021-06" db="EMBL/GenBank/DDBJ databases">
        <authorList>
            <person name="Kallberg Y."/>
            <person name="Tangrot J."/>
            <person name="Rosling A."/>
        </authorList>
    </citation>
    <scope>NUCLEOTIDE SEQUENCE</scope>
    <source>
        <strain evidence="1">IL203A</strain>
    </source>
</reference>
<comment type="caution">
    <text evidence="1">The sequence shown here is derived from an EMBL/GenBank/DDBJ whole genome shotgun (WGS) entry which is preliminary data.</text>
</comment>
<dbReference type="EMBL" id="CAJVPU010000787">
    <property type="protein sequence ID" value="CAG8462150.1"/>
    <property type="molecule type" value="Genomic_DNA"/>
</dbReference>
<dbReference type="Proteomes" id="UP000789702">
    <property type="component" value="Unassembled WGS sequence"/>
</dbReference>
<sequence>MTGSSNSGAANIQSPSPPLPPPSSMAPSLPPIGQSQINNSSPVYSQQSSAGGSERLPTFAQSFAHPYHSTNNYEFTSSNRLPAPLLTTPRHHAQPLSSAFEYQPTVSSGI</sequence>
<keyword evidence="2" id="KW-1185">Reference proteome</keyword>
<proteinExistence type="predicted"/>
<protein>
    <submittedName>
        <fullName evidence="1">12655_t:CDS:1</fullName>
    </submittedName>
</protein>
<name>A0ACA9KA93_9GLOM</name>
<evidence type="ECO:0000313" key="2">
    <source>
        <dbReference type="Proteomes" id="UP000789702"/>
    </source>
</evidence>